<dbReference type="PANTHER" id="PTHR21310">
    <property type="entry name" value="AMINOGLYCOSIDE PHOSPHOTRANSFERASE-RELATED-RELATED"/>
    <property type="match status" value="1"/>
</dbReference>
<evidence type="ECO:0000313" key="1">
    <source>
        <dbReference type="EMBL" id="OOQ89011.1"/>
    </source>
</evidence>
<sequence length="284" mass="31784">MPGKTWNQEGPRGKRFADEKDRERIWNGLADILIELERHPFSAAGSLLPGHSPSEPIVSAIASERFLVLSPSGPFNTSMDYYTSFVEQNMALISDGQLFALFPVNAYLVFAYLKSQLQTLAAKPKHNSLEVTEQFYLKHVDDKGDHLMVDDELNIIGIIDWQMARAVPADEAFGPSLATAEMAGIYNGMSSLTVHDLALARFLKAKGAAGLADLMSTNERLRRFFFGLDVDLPWEETLLLVRGIWAAFGVDKDTESRTWKIDMLEKHSQDERLKHILDRFGAGP</sequence>
<keyword evidence="1" id="KW-0808">Transferase</keyword>
<accession>A0A1S9RUK0</accession>
<gene>
    <name evidence="1" type="ORF">PEBR_10256</name>
</gene>
<dbReference type="InterPro" id="IPR051678">
    <property type="entry name" value="AGP_Transferase"/>
</dbReference>
<dbReference type="PANTHER" id="PTHR21310:SF15">
    <property type="entry name" value="AMINOGLYCOSIDE PHOSPHOTRANSFERASE DOMAIN-CONTAINING PROTEIN"/>
    <property type="match status" value="1"/>
</dbReference>
<reference evidence="2" key="1">
    <citation type="submission" date="2015-09" db="EMBL/GenBank/DDBJ databases">
        <authorList>
            <person name="Fill T.P."/>
            <person name="Baretta J.F."/>
            <person name="de Almeida L.G."/>
            <person name="Rocha M."/>
            <person name="de Souza D.H."/>
            <person name="Malavazi I."/>
            <person name="Cerdeira L.T."/>
            <person name="Hong H."/>
            <person name="Samborskyy M."/>
            <person name="de Vasconcelos A.T."/>
            <person name="Leadlay P."/>
            <person name="Rodrigues-Filho E."/>
        </authorList>
    </citation>
    <scope>NUCLEOTIDE SEQUENCE [LARGE SCALE GENOMIC DNA]</scope>
    <source>
        <strain evidence="2">LaBioMMi 136</strain>
    </source>
</reference>
<proteinExistence type="predicted"/>
<evidence type="ECO:0000313" key="2">
    <source>
        <dbReference type="Proteomes" id="UP000190744"/>
    </source>
</evidence>
<comment type="caution">
    <text evidence="1">The sequence shown here is derived from an EMBL/GenBank/DDBJ whole genome shotgun (WGS) entry which is preliminary data.</text>
</comment>
<dbReference type="Proteomes" id="UP000190744">
    <property type="component" value="Unassembled WGS sequence"/>
</dbReference>
<protein>
    <submittedName>
        <fullName evidence="1">Aminoglycoside phosphotransferase</fullName>
    </submittedName>
</protein>
<dbReference type="GO" id="GO:0016740">
    <property type="term" value="F:transferase activity"/>
    <property type="evidence" value="ECO:0007669"/>
    <property type="project" value="UniProtKB-KW"/>
</dbReference>
<organism evidence="1 2">
    <name type="scientific">Penicillium brasilianum</name>
    <dbReference type="NCBI Taxonomy" id="104259"/>
    <lineage>
        <taxon>Eukaryota</taxon>
        <taxon>Fungi</taxon>
        <taxon>Dikarya</taxon>
        <taxon>Ascomycota</taxon>
        <taxon>Pezizomycotina</taxon>
        <taxon>Eurotiomycetes</taxon>
        <taxon>Eurotiomycetidae</taxon>
        <taxon>Eurotiales</taxon>
        <taxon>Aspergillaceae</taxon>
        <taxon>Penicillium</taxon>
    </lineage>
</organism>
<dbReference type="AlphaFoldDB" id="A0A1S9RUK0"/>
<name>A0A1S9RUK0_PENBI</name>
<dbReference type="EMBL" id="LJBN01000116">
    <property type="protein sequence ID" value="OOQ89011.1"/>
    <property type="molecule type" value="Genomic_DNA"/>
</dbReference>